<dbReference type="RefSeq" id="WP_380199966.1">
    <property type="nucleotide sequence ID" value="NZ_JBHTEK010000001.1"/>
</dbReference>
<evidence type="ECO:0000313" key="3">
    <source>
        <dbReference type="Proteomes" id="UP001596513"/>
    </source>
</evidence>
<dbReference type="Proteomes" id="UP001596513">
    <property type="component" value="Unassembled WGS sequence"/>
</dbReference>
<comment type="caution">
    <text evidence="2">The sequence shown here is derived from an EMBL/GenBank/DDBJ whole genome shotgun (WGS) entry which is preliminary data.</text>
</comment>
<evidence type="ECO:0000256" key="1">
    <source>
        <dbReference type="SAM" id="Phobius"/>
    </source>
</evidence>
<reference evidence="3" key="1">
    <citation type="journal article" date="2019" name="Int. J. Syst. Evol. Microbiol.">
        <title>The Global Catalogue of Microorganisms (GCM) 10K type strain sequencing project: providing services to taxonomists for standard genome sequencing and annotation.</title>
        <authorList>
            <consortium name="The Broad Institute Genomics Platform"/>
            <consortium name="The Broad Institute Genome Sequencing Center for Infectious Disease"/>
            <person name="Wu L."/>
            <person name="Ma J."/>
        </authorList>
    </citation>
    <scope>NUCLEOTIDE SEQUENCE [LARGE SCALE GENOMIC DNA]</scope>
    <source>
        <strain evidence="3">JCM 19635</strain>
    </source>
</reference>
<accession>A0ABW2U2Q6</accession>
<keyword evidence="1" id="KW-0472">Membrane</keyword>
<keyword evidence="1" id="KW-0812">Transmembrane</keyword>
<gene>
    <name evidence="2" type="ORF">ACFQT0_02035</name>
</gene>
<protein>
    <submittedName>
        <fullName evidence="2">Uncharacterized protein</fullName>
    </submittedName>
</protein>
<organism evidence="2 3">
    <name type="scientific">Hymenobacter humi</name>
    <dbReference type="NCBI Taxonomy" id="1411620"/>
    <lineage>
        <taxon>Bacteria</taxon>
        <taxon>Pseudomonadati</taxon>
        <taxon>Bacteroidota</taxon>
        <taxon>Cytophagia</taxon>
        <taxon>Cytophagales</taxon>
        <taxon>Hymenobacteraceae</taxon>
        <taxon>Hymenobacter</taxon>
    </lineage>
</organism>
<feature type="transmembrane region" description="Helical" evidence="1">
    <location>
        <begin position="143"/>
        <end position="165"/>
    </location>
</feature>
<evidence type="ECO:0000313" key="2">
    <source>
        <dbReference type="EMBL" id="MFC7666341.1"/>
    </source>
</evidence>
<proteinExistence type="predicted"/>
<name>A0ABW2U2Q6_9BACT</name>
<keyword evidence="1" id="KW-1133">Transmembrane helix</keyword>
<dbReference type="EMBL" id="JBHTEK010000001">
    <property type="protein sequence ID" value="MFC7666341.1"/>
    <property type="molecule type" value="Genomic_DNA"/>
</dbReference>
<keyword evidence="3" id="KW-1185">Reference proteome</keyword>
<sequence>MVEVDVQHDTVVFTIRGLHKVLAFKSQLTVPRSHITGARLDPAATHRLEGLRAGGTHVPGLLTAGTFYLDSHAGHKPSFIDVAHPENIVVIDLRDEEYQQLIIEVEDPVAVVALLATTPDAGRSDSRIFTPMKPRLREWLHRYLPAELLSSVATLVAAGLVLHATHSGLRAALAGTWAGNVAYFGYLLAQDVLLAHRARQRRGQPYTWRTLGRNLRALAVEFGPAELLDSFFIRPALMYYLPRWLGHFAAGILLAKLLADVTFYVPAILSYELSKKRLRQFEDDL</sequence>
<feature type="transmembrane region" description="Helical" evidence="1">
    <location>
        <begin position="245"/>
        <end position="269"/>
    </location>
</feature>
<feature type="transmembrane region" description="Helical" evidence="1">
    <location>
        <begin position="171"/>
        <end position="194"/>
    </location>
</feature>